<evidence type="ECO:0000256" key="6">
    <source>
        <dbReference type="ARBA" id="ARBA00023163"/>
    </source>
</evidence>
<keyword evidence="6" id="KW-0804">Transcription</keyword>
<dbReference type="Gene3D" id="6.10.250.690">
    <property type="match status" value="1"/>
</dbReference>
<dbReference type="PROSITE" id="PS51755">
    <property type="entry name" value="OMPR_PHOB"/>
    <property type="match status" value="1"/>
</dbReference>
<dbReference type="AlphaFoldDB" id="A0A3E3ICR7"/>
<dbReference type="Proteomes" id="UP000260812">
    <property type="component" value="Unassembled WGS sequence"/>
</dbReference>
<keyword evidence="4" id="KW-0805">Transcription regulation</keyword>
<dbReference type="InterPro" id="IPR001789">
    <property type="entry name" value="Sig_transdc_resp-reg_receiver"/>
</dbReference>
<dbReference type="CDD" id="cd00383">
    <property type="entry name" value="trans_reg_C"/>
    <property type="match status" value="1"/>
</dbReference>
<evidence type="ECO:0000313" key="12">
    <source>
        <dbReference type="EMBL" id="RGE64836.1"/>
    </source>
</evidence>
<dbReference type="InterPro" id="IPR036388">
    <property type="entry name" value="WH-like_DNA-bd_sf"/>
</dbReference>
<dbReference type="PANTHER" id="PTHR48111">
    <property type="entry name" value="REGULATOR OF RPOS"/>
    <property type="match status" value="1"/>
</dbReference>
<keyword evidence="2 8" id="KW-0597">Phosphoprotein</keyword>
<evidence type="ECO:0000256" key="4">
    <source>
        <dbReference type="ARBA" id="ARBA00023015"/>
    </source>
</evidence>
<comment type="caution">
    <text evidence="12">The sequence shown here is derived from an EMBL/GenBank/DDBJ whole genome shotgun (WGS) entry which is preliminary data.</text>
</comment>
<dbReference type="EMBL" id="QVLV01000001">
    <property type="protein sequence ID" value="RGE64836.1"/>
    <property type="molecule type" value="Genomic_DNA"/>
</dbReference>
<dbReference type="GO" id="GO:0005829">
    <property type="term" value="C:cytosol"/>
    <property type="evidence" value="ECO:0007669"/>
    <property type="project" value="TreeGrafter"/>
</dbReference>
<dbReference type="RefSeq" id="WP_021634528.1">
    <property type="nucleotide sequence ID" value="NZ_CALBAU010000448.1"/>
</dbReference>
<evidence type="ECO:0000259" key="11">
    <source>
        <dbReference type="PROSITE" id="PS51755"/>
    </source>
</evidence>
<dbReference type="SMART" id="SM00448">
    <property type="entry name" value="REC"/>
    <property type="match status" value="1"/>
</dbReference>
<evidence type="ECO:0000256" key="8">
    <source>
        <dbReference type="PROSITE-ProRule" id="PRU00169"/>
    </source>
</evidence>
<dbReference type="GeneID" id="97985383"/>
<dbReference type="Gene3D" id="3.40.50.2300">
    <property type="match status" value="1"/>
</dbReference>
<dbReference type="SMART" id="SM00862">
    <property type="entry name" value="Trans_reg_C"/>
    <property type="match status" value="1"/>
</dbReference>
<evidence type="ECO:0000256" key="9">
    <source>
        <dbReference type="PROSITE-ProRule" id="PRU01091"/>
    </source>
</evidence>
<feature type="DNA-binding region" description="OmpR/PhoB-type" evidence="9">
    <location>
        <begin position="130"/>
        <end position="230"/>
    </location>
</feature>
<evidence type="ECO:0000256" key="2">
    <source>
        <dbReference type="ARBA" id="ARBA00022553"/>
    </source>
</evidence>
<evidence type="ECO:0000256" key="7">
    <source>
        <dbReference type="ARBA" id="ARBA00024867"/>
    </source>
</evidence>
<keyword evidence="5 9" id="KW-0238">DNA-binding</keyword>
<name>A0A3E3ICR7_9FIRM</name>
<dbReference type="GO" id="GO:0000156">
    <property type="term" value="F:phosphorelay response regulator activity"/>
    <property type="evidence" value="ECO:0007669"/>
    <property type="project" value="TreeGrafter"/>
</dbReference>
<organism evidence="12 13">
    <name type="scientific">Eisenbergiella massiliensis</name>
    <dbReference type="NCBI Taxonomy" id="1720294"/>
    <lineage>
        <taxon>Bacteria</taxon>
        <taxon>Bacillati</taxon>
        <taxon>Bacillota</taxon>
        <taxon>Clostridia</taxon>
        <taxon>Lachnospirales</taxon>
        <taxon>Lachnospiraceae</taxon>
        <taxon>Eisenbergiella</taxon>
    </lineage>
</organism>
<dbReference type="InterPro" id="IPR001867">
    <property type="entry name" value="OmpR/PhoB-type_DNA-bd"/>
</dbReference>
<evidence type="ECO:0000256" key="3">
    <source>
        <dbReference type="ARBA" id="ARBA00023012"/>
    </source>
</evidence>
<dbReference type="GO" id="GO:0032993">
    <property type="term" value="C:protein-DNA complex"/>
    <property type="evidence" value="ECO:0007669"/>
    <property type="project" value="TreeGrafter"/>
</dbReference>
<sequence length="231" mass="26395">MKNILIVEDDKALAEGIVLVLQQDGFVFRCCHSAKEARKMLETESFDLVLLDINLPDGSGLDICRRLRKEGRNDPVIFLTALDTELHEVTGFQAGADDYITKPFSLAVLRERVMAALRRAERYQSAEDSVTLLKEGPFTADLEKQSFYRGDEEVLLSKTEQKLLITLMRNKNMVLGRETLMEKVWGNDGDFVDENALSVSIKRLRDKLEEDPRNPRYIQTVYGIGYRFQAD</sequence>
<feature type="domain" description="OmpR/PhoB-type" evidence="11">
    <location>
        <begin position="130"/>
        <end position="230"/>
    </location>
</feature>
<proteinExistence type="predicted"/>
<gene>
    <name evidence="12" type="ORF">DXC51_00405</name>
</gene>
<evidence type="ECO:0000256" key="5">
    <source>
        <dbReference type="ARBA" id="ARBA00023125"/>
    </source>
</evidence>
<evidence type="ECO:0000256" key="1">
    <source>
        <dbReference type="ARBA" id="ARBA00018672"/>
    </source>
</evidence>
<dbReference type="FunFam" id="3.40.50.2300:FF:000001">
    <property type="entry name" value="DNA-binding response regulator PhoB"/>
    <property type="match status" value="1"/>
</dbReference>
<dbReference type="GO" id="GO:0000976">
    <property type="term" value="F:transcription cis-regulatory region binding"/>
    <property type="evidence" value="ECO:0007669"/>
    <property type="project" value="TreeGrafter"/>
</dbReference>
<dbReference type="PROSITE" id="PS50110">
    <property type="entry name" value="RESPONSE_REGULATORY"/>
    <property type="match status" value="1"/>
</dbReference>
<accession>A0A3E3ICR7</accession>
<dbReference type="PANTHER" id="PTHR48111:SF73">
    <property type="entry name" value="ALKALINE PHOSPHATASE SYNTHESIS TRANSCRIPTIONAL REGULATORY PROTEIN PHOP"/>
    <property type="match status" value="1"/>
</dbReference>
<feature type="domain" description="Response regulatory" evidence="10">
    <location>
        <begin position="3"/>
        <end position="117"/>
    </location>
</feature>
<dbReference type="GO" id="GO:0006355">
    <property type="term" value="P:regulation of DNA-templated transcription"/>
    <property type="evidence" value="ECO:0007669"/>
    <property type="project" value="InterPro"/>
</dbReference>
<dbReference type="Gene3D" id="1.10.10.10">
    <property type="entry name" value="Winged helix-like DNA-binding domain superfamily/Winged helix DNA-binding domain"/>
    <property type="match status" value="1"/>
</dbReference>
<dbReference type="CDD" id="cd17574">
    <property type="entry name" value="REC_OmpR"/>
    <property type="match status" value="1"/>
</dbReference>
<dbReference type="SUPFAM" id="SSF52172">
    <property type="entry name" value="CheY-like"/>
    <property type="match status" value="1"/>
</dbReference>
<keyword evidence="3" id="KW-0902">Two-component regulatory system</keyword>
<dbReference type="InterPro" id="IPR039420">
    <property type="entry name" value="WalR-like"/>
</dbReference>
<dbReference type="Pfam" id="PF00072">
    <property type="entry name" value="Response_reg"/>
    <property type="match status" value="1"/>
</dbReference>
<protein>
    <recommendedName>
        <fullName evidence="1">Stage 0 sporulation protein A homolog</fullName>
    </recommendedName>
</protein>
<comment type="function">
    <text evidence="7">May play the central regulatory role in sporulation. It may be an element of the effector pathway responsible for the activation of sporulation genes in response to nutritional stress. Spo0A may act in concert with spo0H (a sigma factor) to control the expression of some genes that are critical to the sporulation process.</text>
</comment>
<evidence type="ECO:0000259" key="10">
    <source>
        <dbReference type="PROSITE" id="PS50110"/>
    </source>
</evidence>
<keyword evidence="13" id="KW-1185">Reference proteome</keyword>
<feature type="modified residue" description="4-aspartylphosphate" evidence="8">
    <location>
        <position position="52"/>
    </location>
</feature>
<dbReference type="Pfam" id="PF00486">
    <property type="entry name" value="Trans_reg_C"/>
    <property type="match status" value="1"/>
</dbReference>
<reference evidence="12" key="1">
    <citation type="submission" date="2018-08" db="EMBL/GenBank/DDBJ databases">
        <title>A genome reference for cultivated species of the human gut microbiota.</title>
        <authorList>
            <person name="Zou Y."/>
            <person name="Xue W."/>
            <person name="Luo G."/>
        </authorList>
    </citation>
    <scope>NUCLEOTIDE SEQUENCE [LARGE SCALE GENOMIC DNA]</scope>
    <source>
        <strain evidence="12">TF05-5AC</strain>
    </source>
</reference>
<evidence type="ECO:0000313" key="13">
    <source>
        <dbReference type="Proteomes" id="UP000260812"/>
    </source>
</evidence>
<dbReference type="InterPro" id="IPR011006">
    <property type="entry name" value="CheY-like_superfamily"/>
</dbReference>